<name>A0A926NZ08_9SPHI</name>
<keyword evidence="1" id="KW-0812">Transmembrane</keyword>
<gene>
    <name evidence="2" type="ORF">IDJ76_15490</name>
</gene>
<reference evidence="2" key="1">
    <citation type="submission" date="2020-09" db="EMBL/GenBank/DDBJ databases">
        <title>Novel species of Mucilaginibacter isolated from a glacier on the Tibetan Plateau.</title>
        <authorList>
            <person name="Liu Q."/>
            <person name="Xin Y.-H."/>
        </authorList>
    </citation>
    <scope>NUCLEOTIDE SEQUENCE</scope>
    <source>
        <strain evidence="2">ZB1P21</strain>
    </source>
</reference>
<dbReference type="AlphaFoldDB" id="A0A926NZ08"/>
<dbReference type="RefSeq" id="WP_191164255.1">
    <property type="nucleotide sequence ID" value="NZ_JACWMX010000006.1"/>
</dbReference>
<evidence type="ECO:0000256" key="1">
    <source>
        <dbReference type="SAM" id="Phobius"/>
    </source>
</evidence>
<organism evidence="2 3">
    <name type="scientific">Mucilaginibacter glaciei</name>
    <dbReference type="NCBI Taxonomy" id="2772109"/>
    <lineage>
        <taxon>Bacteria</taxon>
        <taxon>Pseudomonadati</taxon>
        <taxon>Bacteroidota</taxon>
        <taxon>Sphingobacteriia</taxon>
        <taxon>Sphingobacteriales</taxon>
        <taxon>Sphingobacteriaceae</taxon>
        <taxon>Mucilaginibacter</taxon>
    </lineage>
</organism>
<keyword evidence="1" id="KW-1133">Transmembrane helix</keyword>
<dbReference type="Proteomes" id="UP000619078">
    <property type="component" value="Unassembled WGS sequence"/>
</dbReference>
<feature type="transmembrane region" description="Helical" evidence="1">
    <location>
        <begin position="6"/>
        <end position="29"/>
    </location>
</feature>
<evidence type="ECO:0000313" key="3">
    <source>
        <dbReference type="Proteomes" id="UP000619078"/>
    </source>
</evidence>
<comment type="caution">
    <text evidence="2">The sequence shown here is derived from an EMBL/GenBank/DDBJ whole genome shotgun (WGS) entry which is preliminary data.</text>
</comment>
<accession>A0A926NZ08</accession>
<sequence>METLTITSSSLLTTFSFLVIGSIIVFLILKFDKLQRRKMQIMMTGTKDVQPLFMQKAAVHKLTAIKSNSVSVENSQVRMKVAKQIDELVEGYDKGEIALPEYCSRLNRLLAQVA</sequence>
<dbReference type="EMBL" id="JACWMX010000006">
    <property type="protein sequence ID" value="MBD1394513.1"/>
    <property type="molecule type" value="Genomic_DNA"/>
</dbReference>
<evidence type="ECO:0000313" key="2">
    <source>
        <dbReference type="EMBL" id="MBD1394513.1"/>
    </source>
</evidence>
<keyword evidence="3" id="KW-1185">Reference proteome</keyword>
<protein>
    <submittedName>
        <fullName evidence="2">Uncharacterized protein</fullName>
    </submittedName>
</protein>
<proteinExistence type="predicted"/>
<keyword evidence="1" id="KW-0472">Membrane</keyword>